<dbReference type="PROSITE" id="PS51708">
    <property type="entry name" value="CHAD"/>
    <property type="match status" value="1"/>
</dbReference>
<dbReference type="PANTHER" id="PTHR39339:SF1">
    <property type="entry name" value="CHAD DOMAIN-CONTAINING PROTEIN"/>
    <property type="match status" value="1"/>
</dbReference>
<dbReference type="Proteomes" id="UP000254771">
    <property type="component" value="Unassembled WGS sequence"/>
</dbReference>
<dbReference type="AlphaFoldDB" id="A0A370DQV9"/>
<dbReference type="EMBL" id="QFXE01000007">
    <property type="protein sequence ID" value="RDH86970.1"/>
    <property type="molecule type" value="Genomic_DNA"/>
</dbReference>
<feature type="domain" description="CHAD" evidence="1">
    <location>
        <begin position="216"/>
        <end position="508"/>
    </location>
</feature>
<organism evidence="2 3">
    <name type="scientific">endosymbiont of Escarpia spicata</name>
    <dbReference type="NCBI Taxonomy" id="2200908"/>
    <lineage>
        <taxon>Bacteria</taxon>
        <taxon>Pseudomonadati</taxon>
        <taxon>Pseudomonadota</taxon>
        <taxon>Gammaproteobacteria</taxon>
        <taxon>sulfur-oxidizing symbionts</taxon>
    </lineage>
</organism>
<dbReference type="Pfam" id="PF05235">
    <property type="entry name" value="CHAD"/>
    <property type="match status" value="1"/>
</dbReference>
<dbReference type="InterPro" id="IPR007899">
    <property type="entry name" value="CHAD_dom"/>
</dbReference>
<sequence>MLLQPIKYTLPDDLGLDGVESALAQSHRFLKAPKSEDSLVFLDSFDWRVWQAGAELTFEKSSAGGRLCWIEHRSGEQVACEAQQQIPGFSDSLPVGEMRERLSPILEMRTLLPLVRVDRHLRTLRVLDREEKTVVRIVLEENCYSSQDGKQQGPLEPTLTLLPLKGYPKPFLRVQADLENLGLEVAAQTPFIGALDGIGRRPWDYSSKLNYRLDPEQRADAAGRKILLGLLDTMEANISGTRANLDSEFLHDLRVAVRRSRSLLGQVKNIFAETDIERFKQGLGWIGKITGPTRDLDVYLLKFSDLQASLPTVVQADLDPFHDFLVSHHQGAQRALVRKINSPHFRKLMKDWRSWLESPLPEAPVEANSRKPAAMVADLRIRKIYHRVLKEGLAITPDSPAEALHDLRKSCKKLRYLMEFFQSLYPKRDIRKVIKAMKILLDNLGDFQDLQVQAESLEDFGEQMLKEGSGARPVIAMGILVGDLLAKQQQARAEFAALFTDFAAQDNRDTFRKLFGGKGAA</sequence>
<proteinExistence type="predicted"/>
<dbReference type="PANTHER" id="PTHR39339">
    <property type="entry name" value="SLR1444 PROTEIN"/>
    <property type="match status" value="1"/>
</dbReference>
<dbReference type="Gene3D" id="1.40.20.10">
    <property type="entry name" value="CHAD domain"/>
    <property type="match status" value="1"/>
</dbReference>
<protein>
    <recommendedName>
        <fullName evidence="1">CHAD domain-containing protein</fullName>
    </recommendedName>
</protein>
<evidence type="ECO:0000259" key="1">
    <source>
        <dbReference type="PROSITE" id="PS51708"/>
    </source>
</evidence>
<name>A0A370DQV9_9GAMM</name>
<evidence type="ECO:0000313" key="2">
    <source>
        <dbReference type="EMBL" id="RDH86970.1"/>
    </source>
</evidence>
<dbReference type="InterPro" id="IPR038186">
    <property type="entry name" value="CHAD_dom_sf"/>
</dbReference>
<reference evidence="2 3" key="1">
    <citation type="journal article" date="2018" name="ISME J.">
        <title>Endosymbiont genomes yield clues of tubeworm success.</title>
        <authorList>
            <person name="Li Y."/>
            <person name="Liles M.R."/>
            <person name="Halanych K.M."/>
        </authorList>
    </citation>
    <scope>NUCLEOTIDE SEQUENCE [LARGE SCALE GENOMIC DNA]</scope>
    <source>
        <strain evidence="2">A1462</strain>
    </source>
</reference>
<keyword evidence="3" id="KW-1185">Reference proteome</keyword>
<evidence type="ECO:0000313" key="3">
    <source>
        <dbReference type="Proteomes" id="UP000254771"/>
    </source>
</evidence>
<comment type="caution">
    <text evidence="2">The sequence shown here is derived from an EMBL/GenBank/DDBJ whole genome shotgun (WGS) entry which is preliminary data.</text>
</comment>
<accession>A0A370DQV9</accession>
<dbReference type="SMART" id="SM00880">
    <property type="entry name" value="CHAD"/>
    <property type="match status" value="1"/>
</dbReference>
<gene>
    <name evidence="2" type="ORF">DIZ78_05560</name>
</gene>